<dbReference type="PANTHER" id="PTHR43362:SF1">
    <property type="entry name" value="MANNITOL DEHYDROGENASE 2-RELATED"/>
    <property type="match status" value="1"/>
</dbReference>
<dbReference type="Proteomes" id="UP000681131">
    <property type="component" value="Chromosome"/>
</dbReference>
<evidence type="ECO:0000313" key="4">
    <source>
        <dbReference type="EMBL" id="AXA33287.1"/>
    </source>
</evidence>
<dbReference type="InterPro" id="IPR000669">
    <property type="entry name" value="Mannitol_DH"/>
</dbReference>
<dbReference type="InterPro" id="IPR008927">
    <property type="entry name" value="6-PGluconate_DH-like_C_sf"/>
</dbReference>
<evidence type="ECO:0000313" key="7">
    <source>
        <dbReference type="Proteomes" id="UP000681131"/>
    </source>
</evidence>
<organism evidence="4 6">
    <name type="scientific">Francisella adeliensis</name>
    <dbReference type="NCBI Taxonomy" id="2007306"/>
    <lineage>
        <taxon>Bacteria</taxon>
        <taxon>Pseudomonadati</taxon>
        <taxon>Pseudomonadota</taxon>
        <taxon>Gammaproteobacteria</taxon>
        <taxon>Thiotrichales</taxon>
        <taxon>Francisellaceae</taxon>
        <taxon>Francisella</taxon>
    </lineage>
</organism>
<proteinExistence type="predicted"/>
<dbReference type="Pfam" id="PF01232">
    <property type="entry name" value="Mannitol_dh"/>
    <property type="match status" value="1"/>
</dbReference>
<dbReference type="SUPFAM" id="SSF51735">
    <property type="entry name" value="NAD(P)-binding Rossmann-fold domains"/>
    <property type="match status" value="1"/>
</dbReference>
<dbReference type="Gene3D" id="3.40.50.720">
    <property type="entry name" value="NAD(P)-binding Rossmann-like Domain"/>
    <property type="match status" value="1"/>
</dbReference>
<evidence type="ECO:0000313" key="5">
    <source>
        <dbReference type="EMBL" id="QIW11515.1"/>
    </source>
</evidence>
<keyword evidence="1" id="KW-0560">Oxidoreductase</keyword>
<dbReference type="Proteomes" id="UP000251120">
    <property type="component" value="Chromosome"/>
</dbReference>
<dbReference type="InterPro" id="IPR013131">
    <property type="entry name" value="Mannitol_DH_N"/>
</dbReference>
<dbReference type="GO" id="GO:0016616">
    <property type="term" value="F:oxidoreductase activity, acting on the CH-OH group of donors, NAD or NADP as acceptor"/>
    <property type="evidence" value="ECO:0007669"/>
    <property type="project" value="TreeGrafter"/>
</dbReference>
<accession>A0A2Z4XWN7</accession>
<evidence type="ECO:0000313" key="6">
    <source>
        <dbReference type="Proteomes" id="UP000251120"/>
    </source>
</evidence>
<reference evidence="4 6" key="1">
    <citation type="submission" date="2017-06" db="EMBL/GenBank/DDBJ databases">
        <title>Complete genome of Francisella adeliensis.</title>
        <authorList>
            <person name="Vallesi A."/>
            <person name="Sjodin A."/>
        </authorList>
    </citation>
    <scope>NUCLEOTIDE SEQUENCE [LARGE SCALE GENOMIC DNA]</scope>
    <source>
        <strain evidence="4 6">FDC440</strain>
    </source>
</reference>
<dbReference type="InterPro" id="IPR013118">
    <property type="entry name" value="Mannitol_DH_C"/>
</dbReference>
<reference evidence="5 7" key="2">
    <citation type="submission" date="2019-08" db="EMBL/GenBank/DDBJ databases">
        <title>Complete genome sequences of Francisella adeliensis (FSC1325 and FSC1326).</title>
        <authorList>
            <person name="Ohrman C."/>
            <person name="Uneklint I."/>
            <person name="Vallesi A."/>
            <person name="Karlsson L."/>
            <person name="Sjodin A."/>
        </authorList>
    </citation>
    <scope>NUCLEOTIDE SEQUENCE [LARGE SCALE GENOMIC DNA]</scope>
    <source>
        <strain evidence="5 7">FSC1325</strain>
    </source>
</reference>
<dbReference type="InterPro" id="IPR036291">
    <property type="entry name" value="NAD(P)-bd_dom_sf"/>
</dbReference>
<evidence type="ECO:0000259" key="2">
    <source>
        <dbReference type="Pfam" id="PF01232"/>
    </source>
</evidence>
<dbReference type="PANTHER" id="PTHR43362">
    <property type="entry name" value="MANNITOL DEHYDROGENASE DSF1-RELATED"/>
    <property type="match status" value="1"/>
</dbReference>
<dbReference type="InterPro" id="IPR050988">
    <property type="entry name" value="Mannitol_DH/Oxidoreductase"/>
</dbReference>
<sequence length="490" mass="54649">MFDVNNLKNCSLPSYDKSQLKAGILHIGIGAFHRAHQVCYIDKLLNLGDKEALKWGYISGTIRTNQKLINDLKENDCQYILSANSESGTTNSVIGALKDAYFAGEGHSDELIKYIATSDIKIITYTITEKGYFVDLSTQKLNLLDDEIIYDIENFNSPKTAIGITVAGLHARKQQNAGAITLLSCDNMPNNGAILKQAILDFAYKIDKELATWIEKNCTFPSSMVDRIVPAVTDETLDSIKKLVDMRDKSAISTEEFSQWVIEDDFANGRPSLEKVGVEFVGDIESFEKLKLTMLNGSHSLIAYLGAYAGLKTVDDVITNKEFYNFIKKYMLEVAAPLVEGLPKEVSTTDYADKLLHRFANPHLKHRTEQIAMDGSKKVPQRWLGSLEYLLDNSRNYDILAIGLAGWILFCGGNDENGNSLQVSDPLQEKYQGIYAQNSSTKDIVKGFLAIDSIFTEKLIKDNNLVDKVEFFIIEIKNNGVIKTLSKVGE</sequence>
<evidence type="ECO:0000259" key="3">
    <source>
        <dbReference type="Pfam" id="PF08125"/>
    </source>
</evidence>
<dbReference type="SUPFAM" id="SSF48179">
    <property type="entry name" value="6-phosphogluconate dehydrogenase C-terminal domain-like"/>
    <property type="match status" value="1"/>
</dbReference>
<name>A0A2Z4XWN7_9GAMM</name>
<dbReference type="InterPro" id="IPR013328">
    <property type="entry name" value="6PGD_dom2"/>
</dbReference>
<dbReference type="Gene3D" id="1.10.1040.10">
    <property type="entry name" value="N-(1-d-carboxylethyl)-l-norvaline Dehydrogenase, domain 2"/>
    <property type="match status" value="1"/>
</dbReference>
<dbReference type="OrthoDB" id="271711at2"/>
<dbReference type="PRINTS" id="PR00084">
    <property type="entry name" value="MTLDHDRGNASE"/>
</dbReference>
<gene>
    <name evidence="4" type="ORF">CDH04_02135</name>
    <name evidence="5" type="ORF">FZC43_02140</name>
</gene>
<dbReference type="KEGG" id="fad:CDH04_02135"/>
<keyword evidence="7" id="KW-1185">Reference proteome</keyword>
<dbReference type="RefSeq" id="WP_112869460.1">
    <property type="nucleotide sequence ID" value="NZ_CP021781.1"/>
</dbReference>
<feature type="domain" description="Mannitol dehydrogenase N-terminal" evidence="2">
    <location>
        <begin position="23"/>
        <end position="275"/>
    </location>
</feature>
<evidence type="ECO:0000256" key="1">
    <source>
        <dbReference type="ARBA" id="ARBA00023002"/>
    </source>
</evidence>
<dbReference type="Pfam" id="PF08125">
    <property type="entry name" value="Mannitol_dh_C"/>
    <property type="match status" value="1"/>
</dbReference>
<dbReference type="EMBL" id="CP043424">
    <property type="protein sequence ID" value="QIW11515.1"/>
    <property type="molecule type" value="Genomic_DNA"/>
</dbReference>
<dbReference type="AlphaFoldDB" id="A0A2Z4XWN7"/>
<dbReference type="EMBL" id="CP021781">
    <property type="protein sequence ID" value="AXA33287.1"/>
    <property type="molecule type" value="Genomic_DNA"/>
</dbReference>
<protein>
    <submittedName>
        <fullName evidence="4">D-mannonate oxidoreductase</fullName>
    </submittedName>
    <submittedName>
        <fullName evidence="5">Mannitol dehydrogenase family protein</fullName>
    </submittedName>
</protein>
<feature type="domain" description="Mannitol dehydrogenase C-terminal" evidence="3">
    <location>
        <begin position="283"/>
        <end position="469"/>
    </location>
</feature>